<protein>
    <recommendedName>
        <fullName evidence="1">GPI inositol-deacylase winged helix domain-containing protein</fullName>
    </recommendedName>
</protein>
<dbReference type="PANTHER" id="PTHR10039:SF15">
    <property type="entry name" value="NACHT DOMAIN-CONTAINING PROTEIN"/>
    <property type="match status" value="1"/>
</dbReference>
<dbReference type="Proteomes" id="UP001152300">
    <property type="component" value="Unassembled WGS sequence"/>
</dbReference>
<dbReference type="InterPro" id="IPR054471">
    <property type="entry name" value="GPIID_WHD"/>
</dbReference>
<name>A0A9X0ABJ3_9HELO</name>
<accession>A0A9X0ABJ3</accession>
<dbReference type="AlphaFoldDB" id="A0A9X0ABJ3"/>
<proteinExistence type="predicted"/>
<dbReference type="Pfam" id="PF22939">
    <property type="entry name" value="WHD_GPIID"/>
    <property type="match status" value="1"/>
</dbReference>
<gene>
    <name evidence="2" type="ORF">OCU04_011367</name>
</gene>
<keyword evidence="3" id="KW-1185">Reference proteome</keyword>
<evidence type="ECO:0000259" key="1">
    <source>
        <dbReference type="Pfam" id="PF22939"/>
    </source>
</evidence>
<organism evidence="2 3">
    <name type="scientific">Sclerotinia nivalis</name>
    <dbReference type="NCBI Taxonomy" id="352851"/>
    <lineage>
        <taxon>Eukaryota</taxon>
        <taxon>Fungi</taxon>
        <taxon>Dikarya</taxon>
        <taxon>Ascomycota</taxon>
        <taxon>Pezizomycotina</taxon>
        <taxon>Leotiomycetes</taxon>
        <taxon>Helotiales</taxon>
        <taxon>Sclerotiniaceae</taxon>
        <taxon>Sclerotinia</taxon>
    </lineage>
</organism>
<sequence length="165" mass="19046">MEAIASELRISRVKKALTGLPNVLDSSYDDAMKRIMEGQDANRKNLAMNILMWLSCAKRPLTVRELQHAMAIMELDPDEDELDEDDFYDQDLLLTVCAGLVVVDPESGIIRLCHSTLQEYFERHRSKFFADADVLITRACIRYLSLDDLKEPENPDRKVMRTRLR</sequence>
<dbReference type="EMBL" id="JAPEIS010000014">
    <property type="protein sequence ID" value="KAJ8059722.1"/>
    <property type="molecule type" value="Genomic_DNA"/>
</dbReference>
<evidence type="ECO:0000313" key="2">
    <source>
        <dbReference type="EMBL" id="KAJ8059722.1"/>
    </source>
</evidence>
<reference evidence="2" key="1">
    <citation type="submission" date="2022-11" db="EMBL/GenBank/DDBJ databases">
        <title>Genome Resource of Sclerotinia nivalis Strain SnTB1, a Plant Pathogen Isolated from American Ginseng.</title>
        <authorList>
            <person name="Fan S."/>
        </authorList>
    </citation>
    <scope>NUCLEOTIDE SEQUENCE</scope>
    <source>
        <strain evidence="2">SnTB1</strain>
    </source>
</reference>
<dbReference type="PANTHER" id="PTHR10039">
    <property type="entry name" value="AMELOGENIN"/>
    <property type="match status" value="1"/>
</dbReference>
<evidence type="ECO:0000313" key="3">
    <source>
        <dbReference type="Proteomes" id="UP001152300"/>
    </source>
</evidence>
<comment type="caution">
    <text evidence="2">The sequence shown here is derived from an EMBL/GenBank/DDBJ whole genome shotgun (WGS) entry which is preliminary data.</text>
</comment>
<dbReference type="OrthoDB" id="195446at2759"/>
<feature type="domain" description="GPI inositol-deacylase winged helix" evidence="1">
    <location>
        <begin position="41"/>
        <end position="122"/>
    </location>
</feature>